<gene>
    <name evidence="6" type="ORF">CP967_00865</name>
</gene>
<accession>A0A5J6F3E6</accession>
<reference evidence="6 7" key="1">
    <citation type="submission" date="2017-09" db="EMBL/GenBank/DDBJ databases">
        <authorList>
            <person name="Lee N."/>
            <person name="Cho B.-K."/>
        </authorList>
    </citation>
    <scope>NUCLEOTIDE SEQUENCE [LARGE SCALE GENOMIC DNA]</scope>
    <source>
        <strain evidence="6 7">ATCC 12769</strain>
    </source>
</reference>
<feature type="domain" description="Carboxylesterase type B" evidence="5">
    <location>
        <begin position="5"/>
        <end position="323"/>
    </location>
</feature>
<dbReference type="InterPro" id="IPR002018">
    <property type="entry name" value="CarbesteraseB"/>
</dbReference>
<dbReference type="EMBL" id="CP023702">
    <property type="protein sequence ID" value="QEU70701.1"/>
    <property type="molecule type" value="Genomic_DNA"/>
</dbReference>
<evidence type="ECO:0000259" key="5">
    <source>
        <dbReference type="Pfam" id="PF00135"/>
    </source>
</evidence>
<evidence type="ECO:0000256" key="3">
    <source>
        <dbReference type="RuleBase" id="RU361235"/>
    </source>
</evidence>
<dbReference type="KEGG" id="snk:CP967_00865"/>
<dbReference type="PANTHER" id="PTHR43142:SF1">
    <property type="entry name" value="CARBOXYLIC ESTER HYDROLASE"/>
    <property type="match status" value="1"/>
</dbReference>
<organism evidence="6 7">
    <name type="scientific">Streptomyces nitrosporeus</name>
    <dbReference type="NCBI Taxonomy" id="28894"/>
    <lineage>
        <taxon>Bacteria</taxon>
        <taxon>Bacillati</taxon>
        <taxon>Actinomycetota</taxon>
        <taxon>Actinomycetes</taxon>
        <taxon>Kitasatosporales</taxon>
        <taxon>Streptomycetaceae</taxon>
        <taxon>Streptomyces</taxon>
    </lineage>
</organism>
<proteinExistence type="inferred from homology"/>
<comment type="similarity">
    <text evidence="1 3">Belongs to the type-B carboxylesterase/lipase family.</text>
</comment>
<dbReference type="SUPFAM" id="SSF53474">
    <property type="entry name" value="alpha/beta-Hydrolases"/>
    <property type="match status" value="1"/>
</dbReference>
<feature type="compositionally biased region" description="Basic and acidic residues" evidence="4">
    <location>
        <begin position="479"/>
        <end position="488"/>
    </location>
</feature>
<evidence type="ECO:0000313" key="6">
    <source>
        <dbReference type="EMBL" id="QEU70701.1"/>
    </source>
</evidence>
<keyword evidence="7" id="KW-1185">Reference proteome</keyword>
<feature type="region of interest" description="Disordered" evidence="4">
    <location>
        <begin position="479"/>
        <end position="515"/>
    </location>
</feature>
<sequence length="515" mass="53428">MNGFTTRSGTVRGGLAGRPGIVALRGIPYAAPPFGAARFRAPRPAAPWAGVRDCTRFGPVAPQSARLPGAPGWTAGDEDVLTLNIWTPGTEGDTLPVLVWIHGGAFAYGSSAQPDFDGTALAALGLVVVTLNYRLGFEGFGHVPPPVGGGEPCPDNRGLLDQIAALTWVRDNIAAFGGSARDVTVAGQSAGATSVACLTVMERARGLFRRAVLHSAVNACATVRSAAATTAEVAAAAGTPATHEALLQVPPAVLVAASDTVAARYRDDPGSGPRHYDPAVHGPVAGGDTLPLDPLTAYEAGAGAGVDLLVCHTTEEYWLLDAVGDSAEITTDSGLDAFAADFGLPKTLLDDYRALLPGAPAGEVHLAVHGDLLFAEYSSRLADAHARAGGRTHLARFARRRGGRGQPVRAWHCADVPFAFGTLDRADVHFLIGGEPGAADHALAERMTRAWAGFAATGDPGWPRLRADGEGEVRIWDTDGNGEVRNRDTGGGGVPGRRDAFRAPWRKAGLPLMEP</sequence>
<dbReference type="InterPro" id="IPR029058">
    <property type="entry name" value="AB_hydrolase_fold"/>
</dbReference>
<keyword evidence="2 3" id="KW-0378">Hydrolase</keyword>
<evidence type="ECO:0000256" key="4">
    <source>
        <dbReference type="SAM" id="MobiDB-lite"/>
    </source>
</evidence>
<name>A0A5J6F3E6_9ACTN</name>
<dbReference type="PROSITE" id="PS00122">
    <property type="entry name" value="CARBOXYLESTERASE_B_1"/>
    <property type="match status" value="1"/>
</dbReference>
<protein>
    <recommendedName>
        <fullName evidence="3">Carboxylic ester hydrolase</fullName>
        <ecNumber evidence="3">3.1.1.-</ecNumber>
    </recommendedName>
</protein>
<dbReference type="InterPro" id="IPR019826">
    <property type="entry name" value="Carboxylesterase_B_AS"/>
</dbReference>
<dbReference type="PANTHER" id="PTHR43142">
    <property type="entry name" value="CARBOXYLIC ESTER HYDROLASE"/>
    <property type="match status" value="1"/>
</dbReference>
<dbReference type="OrthoDB" id="3199405at2"/>
<dbReference type="EC" id="3.1.1.-" evidence="3"/>
<dbReference type="RefSeq" id="WP_150486062.1">
    <property type="nucleotide sequence ID" value="NZ_BMUV01000011.1"/>
</dbReference>
<dbReference type="GO" id="GO:0016787">
    <property type="term" value="F:hydrolase activity"/>
    <property type="evidence" value="ECO:0007669"/>
    <property type="project" value="UniProtKB-KW"/>
</dbReference>
<evidence type="ECO:0000256" key="2">
    <source>
        <dbReference type="ARBA" id="ARBA00022801"/>
    </source>
</evidence>
<dbReference type="Gene3D" id="3.40.50.1820">
    <property type="entry name" value="alpha/beta hydrolase"/>
    <property type="match status" value="1"/>
</dbReference>
<evidence type="ECO:0000256" key="1">
    <source>
        <dbReference type="ARBA" id="ARBA00005964"/>
    </source>
</evidence>
<evidence type="ECO:0000313" key="7">
    <source>
        <dbReference type="Proteomes" id="UP000326178"/>
    </source>
</evidence>
<dbReference type="AlphaFoldDB" id="A0A5J6F3E6"/>
<dbReference type="Pfam" id="PF00135">
    <property type="entry name" value="COesterase"/>
    <property type="match status" value="1"/>
</dbReference>
<dbReference type="Proteomes" id="UP000326178">
    <property type="component" value="Chromosome"/>
</dbReference>